<dbReference type="InterPro" id="IPR010982">
    <property type="entry name" value="Lambda_DNA-bd_dom_sf"/>
</dbReference>
<dbReference type="PROSITE" id="PS50943">
    <property type="entry name" value="HTH_CROC1"/>
    <property type="match status" value="1"/>
</dbReference>
<dbReference type="Proteomes" id="UP000294901">
    <property type="component" value="Unassembled WGS sequence"/>
</dbReference>
<dbReference type="Gene3D" id="1.10.260.40">
    <property type="entry name" value="lambda repressor-like DNA-binding domains"/>
    <property type="match status" value="1"/>
</dbReference>
<dbReference type="Pfam" id="PF13560">
    <property type="entry name" value="HTH_31"/>
    <property type="match status" value="1"/>
</dbReference>
<sequence>MADDPFRGNGDPSSAPVGVALQRMRVEKGITGKELGALVRMSQSKISRIENSHGPVSPSDVGRLARALDAPPAVVAQLVERAELARNRVTDMRTSAGSVSTMQRTVERTEADVSEFRVFQPDVVMGLAQTDDYARAILEAAHEIRKAVFPDAARVAIPEAVSARVRRQIVLEDPDRRFYFLLTESVLGKQVVPPDLMLAQIARLRRLAARPNVTLKVIPADAKWTLPHVHGFELLDDKDVVIDIYNTSIDATGREDVALYRYVFDRLDESATSEVGPILERYRRHYLDLID</sequence>
<evidence type="ECO:0000313" key="3">
    <source>
        <dbReference type="Proteomes" id="UP000294901"/>
    </source>
</evidence>
<dbReference type="EMBL" id="SNWR01000001">
    <property type="protein sequence ID" value="TDO41509.1"/>
    <property type="molecule type" value="Genomic_DNA"/>
</dbReference>
<dbReference type="AlphaFoldDB" id="A0A4R6JXR1"/>
<dbReference type="Pfam" id="PF19054">
    <property type="entry name" value="DUF5753"/>
    <property type="match status" value="1"/>
</dbReference>
<dbReference type="SUPFAM" id="SSF47413">
    <property type="entry name" value="lambda repressor-like DNA-binding domains"/>
    <property type="match status" value="1"/>
</dbReference>
<comment type="caution">
    <text evidence="2">The sequence shown here is derived from an EMBL/GenBank/DDBJ whole genome shotgun (WGS) entry which is preliminary data.</text>
</comment>
<protein>
    <submittedName>
        <fullName evidence="2">Helix-turn-helix protein</fullName>
    </submittedName>
</protein>
<reference evidence="2 3" key="1">
    <citation type="submission" date="2019-03" db="EMBL/GenBank/DDBJ databases">
        <title>Sequencing the genomes of 1000 actinobacteria strains.</title>
        <authorList>
            <person name="Klenk H.-P."/>
        </authorList>
    </citation>
    <scope>NUCLEOTIDE SEQUENCE [LARGE SCALE GENOMIC DNA]</scope>
    <source>
        <strain evidence="2 3">DSM 43805</strain>
    </source>
</reference>
<dbReference type="InterPro" id="IPR043917">
    <property type="entry name" value="DUF5753"/>
</dbReference>
<keyword evidence="3" id="KW-1185">Reference proteome</keyword>
<proteinExistence type="predicted"/>
<dbReference type="InterPro" id="IPR001387">
    <property type="entry name" value="Cro/C1-type_HTH"/>
</dbReference>
<gene>
    <name evidence="2" type="ORF">C8E87_5242</name>
</gene>
<dbReference type="OrthoDB" id="4966777at2"/>
<dbReference type="RefSeq" id="WP_133875521.1">
    <property type="nucleotide sequence ID" value="NZ_BOMD01000027.1"/>
</dbReference>
<name>A0A4R6JXR1_9ACTN</name>
<dbReference type="SMART" id="SM00530">
    <property type="entry name" value="HTH_XRE"/>
    <property type="match status" value="1"/>
</dbReference>
<accession>A0A4R6JXR1</accession>
<feature type="domain" description="HTH cro/C1-type" evidence="1">
    <location>
        <begin position="21"/>
        <end position="75"/>
    </location>
</feature>
<dbReference type="GO" id="GO:0003677">
    <property type="term" value="F:DNA binding"/>
    <property type="evidence" value="ECO:0007669"/>
    <property type="project" value="InterPro"/>
</dbReference>
<organism evidence="2 3">
    <name type="scientific">Paractinoplanes brasiliensis</name>
    <dbReference type="NCBI Taxonomy" id="52695"/>
    <lineage>
        <taxon>Bacteria</taxon>
        <taxon>Bacillati</taxon>
        <taxon>Actinomycetota</taxon>
        <taxon>Actinomycetes</taxon>
        <taxon>Micromonosporales</taxon>
        <taxon>Micromonosporaceae</taxon>
        <taxon>Paractinoplanes</taxon>
    </lineage>
</organism>
<evidence type="ECO:0000259" key="1">
    <source>
        <dbReference type="PROSITE" id="PS50943"/>
    </source>
</evidence>
<dbReference type="CDD" id="cd00093">
    <property type="entry name" value="HTH_XRE"/>
    <property type="match status" value="1"/>
</dbReference>
<evidence type="ECO:0000313" key="2">
    <source>
        <dbReference type="EMBL" id="TDO41509.1"/>
    </source>
</evidence>